<name>A0A482MI28_9CAUD</name>
<gene>
    <name evidence="1" type="ORF">CPT_Sebago_068</name>
</gene>
<protein>
    <submittedName>
        <fullName evidence="1">Putative toxin protein</fullName>
    </submittedName>
</protein>
<accession>A0A482MI28</accession>
<organism evidence="1 2">
    <name type="scientific">Staphylococcus phage Sebago</name>
    <dbReference type="NCBI Taxonomy" id="2557555"/>
    <lineage>
        <taxon>Viruses</taxon>
        <taxon>Duplodnaviria</taxon>
        <taxon>Heunggongvirae</taxon>
        <taxon>Uroviricota</taxon>
        <taxon>Caudoviricetes</taxon>
        <taxon>Azeredovirinae</taxon>
        <taxon>Phietavirus</taxon>
        <taxon>Phietavirus sebago</taxon>
    </lineage>
</organism>
<evidence type="ECO:0000313" key="1">
    <source>
        <dbReference type="EMBL" id="QBQ72304.1"/>
    </source>
</evidence>
<evidence type="ECO:0000313" key="2">
    <source>
        <dbReference type="Proteomes" id="UP000308847"/>
    </source>
</evidence>
<dbReference type="EMBL" id="MK618716">
    <property type="protein sequence ID" value="QBQ72304.1"/>
    <property type="molecule type" value="Genomic_DNA"/>
</dbReference>
<dbReference type="Proteomes" id="UP000308847">
    <property type="component" value="Segment"/>
</dbReference>
<reference evidence="2" key="1">
    <citation type="submission" date="2019-03" db="EMBL/GenBank/DDBJ databases">
        <title>Complete Genome Sequence of Staphylococcus aureus Siphophage Sebago.</title>
        <authorList>
            <person name="Klotz K."/>
            <person name="Korn A."/>
            <person name="Newkirk H."/>
            <person name="Liu M."/>
            <person name="Ramsey J."/>
        </authorList>
    </citation>
    <scope>NUCLEOTIDE SEQUENCE [LARGE SCALE GENOMIC DNA]</scope>
</reference>
<keyword evidence="2" id="KW-1185">Reference proteome</keyword>
<sequence>MGKYEELLMKCEVEVKETQRVPRGFDGWYQEGEIFIRPSLSERNKLEVLYEELAHHKLTYGNILDQSKWINRKFENYARRHGFTSAVPLREIVEAYNYGVRNLYELSEYLQLSEEYILEAIEQYKKIYGIGTHYGEYSITFEPLRVFKYKEIQIKEK</sequence>
<proteinExistence type="predicted"/>